<dbReference type="Proteomes" id="UP001409585">
    <property type="component" value="Unassembled WGS sequence"/>
</dbReference>
<dbReference type="Pfam" id="PF07110">
    <property type="entry name" value="EthD"/>
    <property type="match status" value="1"/>
</dbReference>
<dbReference type="SUPFAM" id="SSF54909">
    <property type="entry name" value="Dimeric alpha+beta barrel"/>
    <property type="match status" value="1"/>
</dbReference>
<keyword evidence="3" id="KW-1185">Reference proteome</keyword>
<sequence length="115" mass="13560">MYKILIFLKRKPGTSVAEFRNYYETTHAKLALQYSQGVDRYLRRYIDVLPNAETGAVTEPEFDVITELWFKDETIYHNTVQYLSSHTMPQAIIDDEERFLDRGKSKIATVEEVEY</sequence>
<dbReference type="RefSeq" id="WP_345427706.1">
    <property type="nucleotide sequence ID" value="NZ_AP031496.1"/>
</dbReference>
<feature type="domain" description="EthD" evidence="1">
    <location>
        <begin position="11"/>
        <end position="102"/>
    </location>
</feature>
<comment type="caution">
    <text evidence="2">The sequence shown here is derived from an EMBL/GenBank/DDBJ whole genome shotgun (WGS) entry which is preliminary data.</text>
</comment>
<dbReference type="Gene3D" id="3.30.70.100">
    <property type="match status" value="1"/>
</dbReference>
<evidence type="ECO:0000259" key="1">
    <source>
        <dbReference type="Pfam" id="PF07110"/>
    </source>
</evidence>
<dbReference type="AlphaFoldDB" id="A0AAV3U8Q8"/>
<dbReference type="InterPro" id="IPR009799">
    <property type="entry name" value="EthD_dom"/>
</dbReference>
<protein>
    <recommendedName>
        <fullName evidence="1">EthD domain-containing protein</fullName>
    </recommendedName>
</protein>
<reference evidence="3" key="1">
    <citation type="journal article" date="2019" name="Int. J. Syst. Evol. Microbiol.">
        <title>The Global Catalogue of Microorganisms (GCM) 10K type strain sequencing project: providing services to taxonomists for standard genome sequencing and annotation.</title>
        <authorList>
            <consortium name="The Broad Institute Genomics Platform"/>
            <consortium name="The Broad Institute Genome Sequencing Center for Infectious Disease"/>
            <person name="Wu L."/>
            <person name="Ma J."/>
        </authorList>
    </citation>
    <scope>NUCLEOTIDE SEQUENCE [LARGE SCALE GENOMIC DNA]</scope>
    <source>
        <strain evidence="3">JCM 19134</strain>
    </source>
</reference>
<name>A0AAV3U8Q8_9ALTE</name>
<evidence type="ECO:0000313" key="3">
    <source>
        <dbReference type="Proteomes" id="UP001409585"/>
    </source>
</evidence>
<dbReference type="InterPro" id="IPR011008">
    <property type="entry name" value="Dimeric_a/b-barrel"/>
</dbReference>
<gene>
    <name evidence="2" type="ORF">GCM10025791_45800</name>
</gene>
<evidence type="ECO:0000313" key="2">
    <source>
        <dbReference type="EMBL" id="GAA4959601.1"/>
    </source>
</evidence>
<accession>A0AAV3U8Q8</accession>
<proteinExistence type="predicted"/>
<dbReference type="GO" id="GO:0016491">
    <property type="term" value="F:oxidoreductase activity"/>
    <property type="evidence" value="ECO:0007669"/>
    <property type="project" value="InterPro"/>
</dbReference>
<organism evidence="2 3">
    <name type="scientific">Halioxenophilus aromaticivorans</name>
    <dbReference type="NCBI Taxonomy" id="1306992"/>
    <lineage>
        <taxon>Bacteria</taxon>
        <taxon>Pseudomonadati</taxon>
        <taxon>Pseudomonadota</taxon>
        <taxon>Gammaproteobacteria</taxon>
        <taxon>Alteromonadales</taxon>
        <taxon>Alteromonadaceae</taxon>
        <taxon>Halioxenophilus</taxon>
    </lineage>
</organism>
<dbReference type="EMBL" id="BAABLX010000078">
    <property type="protein sequence ID" value="GAA4959601.1"/>
    <property type="molecule type" value="Genomic_DNA"/>
</dbReference>